<dbReference type="Proteomes" id="UP001050975">
    <property type="component" value="Unassembled WGS sequence"/>
</dbReference>
<dbReference type="RefSeq" id="WP_226572738.1">
    <property type="nucleotide sequence ID" value="NZ_BLAY01000001.1"/>
</dbReference>
<name>A0AAV3X0T3_9CYAN</name>
<gene>
    <name evidence="1" type="ORF">MiSe_01170</name>
</gene>
<evidence type="ECO:0000313" key="1">
    <source>
        <dbReference type="EMBL" id="GET35375.1"/>
    </source>
</evidence>
<reference evidence="1" key="1">
    <citation type="submission" date="2019-10" db="EMBL/GenBank/DDBJ databases">
        <title>Draft genome sequece of Microseira wollei NIES-4236.</title>
        <authorList>
            <person name="Yamaguchi H."/>
            <person name="Suzuki S."/>
            <person name="Kawachi M."/>
        </authorList>
    </citation>
    <scope>NUCLEOTIDE SEQUENCE</scope>
    <source>
        <strain evidence="1">NIES-4236</strain>
    </source>
</reference>
<comment type="caution">
    <text evidence="1">The sequence shown here is derived from an EMBL/GenBank/DDBJ whole genome shotgun (WGS) entry which is preliminary data.</text>
</comment>
<sequence length="65" mass="6924">MPTPQEVVGELSKAGRMPTPQAVVAELSQAGQFVVGASAPVPLPQWSEAFFLQSILSLPGWMSDR</sequence>
<keyword evidence="2" id="KW-1185">Reference proteome</keyword>
<proteinExistence type="predicted"/>
<protein>
    <submittedName>
        <fullName evidence="1">Uncharacterized protein</fullName>
    </submittedName>
</protein>
<dbReference type="EMBL" id="BLAY01000001">
    <property type="protein sequence ID" value="GET35375.1"/>
    <property type="molecule type" value="Genomic_DNA"/>
</dbReference>
<evidence type="ECO:0000313" key="2">
    <source>
        <dbReference type="Proteomes" id="UP001050975"/>
    </source>
</evidence>
<organism evidence="1 2">
    <name type="scientific">Microseira wollei NIES-4236</name>
    <dbReference type="NCBI Taxonomy" id="2530354"/>
    <lineage>
        <taxon>Bacteria</taxon>
        <taxon>Bacillati</taxon>
        <taxon>Cyanobacteriota</taxon>
        <taxon>Cyanophyceae</taxon>
        <taxon>Oscillatoriophycideae</taxon>
        <taxon>Aerosakkonematales</taxon>
        <taxon>Aerosakkonemataceae</taxon>
        <taxon>Microseira</taxon>
    </lineage>
</organism>
<accession>A0AAV3X0T3</accession>
<dbReference type="AlphaFoldDB" id="A0AAV3X0T3"/>